<feature type="domain" description="FTP" evidence="12">
    <location>
        <begin position="78"/>
        <end position="127"/>
    </location>
</feature>
<protein>
    <submittedName>
        <fullName evidence="13">Peptidase M4 thermolysin</fullName>
    </submittedName>
</protein>
<dbReference type="Gene3D" id="3.10.450.40">
    <property type="match status" value="1"/>
</dbReference>
<dbReference type="AlphaFoldDB" id="D0LWX0"/>
<dbReference type="CDD" id="cd09597">
    <property type="entry name" value="M4_TLP"/>
    <property type="match status" value="1"/>
</dbReference>
<keyword evidence="3" id="KW-0479">Metal-binding</keyword>
<dbReference type="InterPro" id="IPR001570">
    <property type="entry name" value="Peptidase_M4_C_domain"/>
</dbReference>
<keyword evidence="6" id="KW-0862">Zinc</keyword>
<dbReference type="MEROPS" id="M04.016"/>
<dbReference type="Pfam" id="PF01447">
    <property type="entry name" value="Peptidase_M4"/>
    <property type="match status" value="1"/>
</dbReference>
<evidence type="ECO:0000256" key="2">
    <source>
        <dbReference type="ARBA" id="ARBA00022670"/>
    </source>
</evidence>
<dbReference type="EMBL" id="CP001804">
    <property type="protein sequence ID" value="ACY14217.1"/>
    <property type="molecule type" value="Genomic_DNA"/>
</dbReference>
<dbReference type="GO" id="GO:0006508">
    <property type="term" value="P:proteolysis"/>
    <property type="evidence" value="ECO:0007669"/>
    <property type="project" value="UniProtKB-KW"/>
</dbReference>
<dbReference type="InterPro" id="IPR011096">
    <property type="entry name" value="FTP_domain"/>
</dbReference>
<dbReference type="PANTHER" id="PTHR33794:SF1">
    <property type="entry name" value="BACILLOLYSIN"/>
    <property type="match status" value="1"/>
</dbReference>
<dbReference type="HOGENOM" id="CLU_008590_4_1_7"/>
<reference evidence="13 14" key="1">
    <citation type="journal article" date="2010" name="Stand. Genomic Sci.">
        <title>Complete genome sequence of Haliangium ochraceum type strain (SMP-2).</title>
        <authorList>
            <consortium name="US DOE Joint Genome Institute (JGI-PGF)"/>
            <person name="Ivanova N."/>
            <person name="Daum C."/>
            <person name="Lang E."/>
            <person name="Abt B."/>
            <person name="Kopitz M."/>
            <person name="Saunders E."/>
            <person name="Lapidus A."/>
            <person name="Lucas S."/>
            <person name="Glavina Del Rio T."/>
            <person name="Nolan M."/>
            <person name="Tice H."/>
            <person name="Copeland A."/>
            <person name="Cheng J.F."/>
            <person name="Chen F."/>
            <person name="Bruce D."/>
            <person name="Goodwin L."/>
            <person name="Pitluck S."/>
            <person name="Mavromatis K."/>
            <person name="Pati A."/>
            <person name="Mikhailova N."/>
            <person name="Chen A."/>
            <person name="Palaniappan K."/>
            <person name="Land M."/>
            <person name="Hauser L."/>
            <person name="Chang Y.J."/>
            <person name="Jeffries C.D."/>
            <person name="Detter J.C."/>
            <person name="Brettin T."/>
            <person name="Rohde M."/>
            <person name="Goker M."/>
            <person name="Bristow J."/>
            <person name="Markowitz V."/>
            <person name="Eisen J.A."/>
            <person name="Hugenholtz P."/>
            <person name="Kyrpides N.C."/>
            <person name="Klenk H.P."/>
        </authorList>
    </citation>
    <scope>NUCLEOTIDE SEQUENCE [LARGE SCALE GENOMIC DNA]</scope>
    <source>
        <strain evidence="14">DSM 14365 / CIP 107738 / JCM 11303 / AJ 13395 / SMP-2</strain>
    </source>
</reference>
<dbReference type="eggNOG" id="COG3227">
    <property type="taxonomic scope" value="Bacteria"/>
</dbReference>
<evidence type="ECO:0000259" key="12">
    <source>
        <dbReference type="Pfam" id="PF07504"/>
    </source>
</evidence>
<keyword evidence="14" id="KW-1185">Reference proteome</keyword>
<proteinExistence type="inferred from homology"/>
<dbReference type="Gene3D" id="1.10.390.10">
    <property type="entry name" value="Neutral Protease Domain 2"/>
    <property type="match status" value="1"/>
</dbReference>
<evidence type="ECO:0000256" key="8">
    <source>
        <dbReference type="PIRSR" id="PIRSR623612-1"/>
    </source>
</evidence>
<dbReference type="GO" id="GO:0004222">
    <property type="term" value="F:metalloendopeptidase activity"/>
    <property type="evidence" value="ECO:0007669"/>
    <property type="project" value="InterPro"/>
</dbReference>
<evidence type="ECO:0000256" key="1">
    <source>
        <dbReference type="ARBA" id="ARBA00009388"/>
    </source>
</evidence>
<feature type="signal peptide" evidence="9">
    <location>
        <begin position="1"/>
        <end position="20"/>
    </location>
</feature>
<dbReference type="Gene3D" id="3.10.170.10">
    <property type="match status" value="1"/>
</dbReference>
<name>D0LWX0_HALO1</name>
<comment type="similarity">
    <text evidence="1">Belongs to the peptidase M4 family.</text>
</comment>
<sequence length="791" mass="84635">MNRRILCVVAAAGLPLAACAAPESEFESETPNLTQAGEQTQAASQLRRVNLHHAPALWAKVAQQGLSNTALGLDADEGFRTLRERTGVRGLQHARMQQTYRGIPIWGEHIITTHDASGKLVRMHGELVQGLGDIDVTPSISSKDALAQMKASHERKAASANAVYENESSELVIYANKDLAKLAYEVSFFADARDGGHPTRPTFLVDAKSGEVLFQYEGLTTDSIGTGAGGNAKTGQYEYGTDFGFNDVAVNGSTCTMNNSNVKTVNLNHGSSGSTAFSYTCPRNTVKEINGAYSPLNDAHFFGGVVFDMYDEWIGSAPLSFQLTMRVHYSNNYENAFWNGSSMTFGDGATTFHPLVSLDVSSHEVSHGFTEQNSGLIYSNQSGGINEAFSDIAGEAAENYMHGDNDFEVGADIFKAPGALRYMYDPPLDGSSIGHADDYFGGMNVHYSSGVYNKAFYLIATSEGWSVQQAFQVFAYANQNYWGPSTDYAEGADGVRSAATDLGFELDAIDAAFDAVGVVPPVPPEPSCTDPVDNCVDVTLDLLTDNYASETSWRITRASTGATVATGSGYSNNTPYTETTPLDPGDYIFTILDSFGDGICCAYGTGSYELSSEDGTVIAAGGEFASSESTAFTIDGNGPPDGPVVLSDDDFESGLQGWSLGGGDARRNARDSAYASEGTYCVRLRDDSGDASSLSKAYDLSAFASVNVSFNYYARSMESGEDFFVEAWDGSAWNTVANYVVDQDFSNNAFHTADITFDASAYGADAALRIRADASTNTDYIFVDEVVVIAE</sequence>
<evidence type="ECO:0000259" key="11">
    <source>
        <dbReference type="Pfam" id="PF02868"/>
    </source>
</evidence>
<organism evidence="13 14">
    <name type="scientific">Haliangium ochraceum (strain DSM 14365 / JCM 11303 / SMP-2)</name>
    <dbReference type="NCBI Taxonomy" id="502025"/>
    <lineage>
        <taxon>Bacteria</taxon>
        <taxon>Pseudomonadati</taxon>
        <taxon>Myxococcota</taxon>
        <taxon>Polyangia</taxon>
        <taxon>Haliangiales</taxon>
        <taxon>Kofleriaceae</taxon>
        <taxon>Haliangium</taxon>
    </lineage>
</organism>
<keyword evidence="4 9" id="KW-0732">Signal</keyword>
<dbReference type="Gene3D" id="2.60.120.260">
    <property type="entry name" value="Galactose-binding domain-like"/>
    <property type="match status" value="1"/>
</dbReference>
<dbReference type="InterPro" id="IPR023612">
    <property type="entry name" value="Peptidase_M4"/>
</dbReference>
<dbReference type="PRINTS" id="PR00730">
    <property type="entry name" value="THERMOLYSIN"/>
</dbReference>
<evidence type="ECO:0000313" key="14">
    <source>
        <dbReference type="Proteomes" id="UP000001880"/>
    </source>
</evidence>
<dbReference type="Pfam" id="PF07504">
    <property type="entry name" value="FTP"/>
    <property type="match status" value="1"/>
</dbReference>
<dbReference type="Pfam" id="PF02868">
    <property type="entry name" value="Peptidase_M4_C"/>
    <property type="match status" value="1"/>
</dbReference>
<feature type="active site" description="Proton donor" evidence="8">
    <location>
        <position position="446"/>
    </location>
</feature>
<evidence type="ECO:0000256" key="6">
    <source>
        <dbReference type="ARBA" id="ARBA00022833"/>
    </source>
</evidence>
<dbReference type="STRING" id="502025.Hoch_1667"/>
<dbReference type="InterPro" id="IPR027268">
    <property type="entry name" value="Peptidase_M4/M1_CTD_sf"/>
</dbReference>
<dbReference type="Proteomes" id="UP000001880">
    <property type="component" value="Chromosome"/>
</dbReference>
<feature type="chain" id="PRO_5003011740" evidence="9">
    <location>
        <begin position="21"/>
        <end position="791"/>
    </location>
</feature>
<dbReference type="GO" id="GO:0046872">
    <property type="term" value="F:metal ion binding"/>
    <property type="evidence" value="ECO:0007669"/>
    <property type="project" value="UniProtKB-KW"/>
</dbReference>
<evidence type="ECO:0000256" key="4">
    <source>
        <dbReference type="ARBA" id="ARBA00022729"/>
    </source>
</evidence>
<evidence type="ECO:0000256" key="5">
    <source>
        <dbReference type="ARBA" id="ARBA00022801"/>
    </source>
</evidence>
<feature type="domain" description="Peptidase M4" evidence="10">
    <location>
        <begin position="233"/>
        <end position="371"/>
    </location>
</feature>
<evidence type="ECO:0000313" key="13">
    <source>
        <dbReference type="EMBL" id="ACY14217.1"/>
    </source>
</evidence>
<accession>D0LWX0</accession>
<keyword evidence="5" id="KW-0378">Hydrolase</keyword>
<evidence type="ECO:0000256" key="3">
    <source>
        <dbReference type="ARBA" id="ARBA00022723"/>
    </source>
</evidence>
<evidence type="ECO:0000256" key="7">
    <source>
        <dbReference type="ARBA" id="ARBA00023049"/>
    </source>
</evidence>
<evidence type="ECO:0000259" key="10">
    <source>
        <dbReference type="Pfam" id="PF01447"/>
    </source>
</evidence>
<keyword evidence="2" id="KW-0645">Protease</keyword>
<dbReference type="RefSeq" id="WP_012826825.1">
    <property type="nucleotide sequence ID" value="NC_013440.1"/>
</dbReference>
<evidence type="ECO:0000256" key="9">
    <source>
        <dbReference type="SAM" id="SignalP"/>
    </source>
</evidence>
<dbReference type="SUPFAM" id="SSF55486">
    <property type="entry name" value="Metalloproteases ('zincins'), catalytic domain"/>
    <property type="match status" value="1"/>
</dbReference>
<dbReference type="PANTHER" id="PTHR33794">
    <property type="entry name" value="BACILLOLYSIN"/>
    <property type="match status" value="1"/>
</dbReference>
<dbReference type="InterPro" id="IPR050728">
    <property type="entry name" value="Zinc_Metalloprotease_M4"/>
</dbReference>
<feature type="active site" evidence="8">
    <location>
        <position position="364"/>
    </location>
</feature>
<feature type="domain" description="Peptidase M4 C-terminal" evidence="11">
    <location>
        <begin position="374"/>
        <end position="518"/>
    </location>
</feature>
<gene>
    <name evidence="13" type="ordered locus">Hoch_1667</name>
</gene>
<dbReference type="KEGG" id="hoh:Hoch_1667"/>
<dbReference type="Gene3D" id="3.10.450.490">
    <property type="match status" value="1"/>
</dbReference>
<keyword evidence="7" id="KW-0482">Metalloprotease</keyword>
<dbReference type="InterPro" id="IPR013856">
    <property type="entry name" value="Peptidase_M4_domain"/>
</dbReference>